<reference evidence="1 2" key="1">
    <citation type="submission" date="2018-09" db="EMBL/GenBank/DDBJ databases">
        <title>Phylogeny of the Shewanellaceae, and recommendation for two new genera, Pseudoshewanella and Parashewanella.</title>
        <authorList>
            <person name="Wang G."/>
        </authorList>
    </citation>
    <scope>NUCLEOTIDE SEQUENCE [LARGE SCALE GENOMIC DNA]</scope>
    <source>
        <strain evidence="1 2">KCTC 22492</strain>
    </source>
</reference>
<comment type="caution">
    <text evidence="1">The sequence shown here is derived from an EMBL/GenBank/DDBJ whole genome shotgun (WGS) entry which is preliminary data.</text>
</comment>
<dbReference type="AlphaFoldDB" id="A0A3A6U112"/>
<organism evidence="1 2">
    <name type="scientific">Parashewanella spongiae</name>
    <dbReference type="NCBI Taxonomy" id="342950"/>
    <lineage>
        <taxon>Bacteria</taxon>
        <taxon>Pseudomonadati</taxon>
        <taxon>Pseudomonadota</taxon>
        <taxon>Gammaproteobacteria</taxon>
        <taxon>Alteromonadales</taxon>
        <taxon>Shewanellaceae</taxon>
        <taxon>Parashewanella</taxon>
    </lineage>
</organism>
<sequence>MNDKLLTLNSAGEEVELTQQEAEELGAVEETAITEKEAVESTQTDEG</sequence>
<gene>
    <name evidence="1" type="ORF">D5R81_07755</name>
</gene>
<dbReference type="Proteomes" id="UP000273022">
    <property type="component" value="Unassembled WGS sequence"/>
</dbReference>
<evidence type="ECO:0000313" key="1">
    <source>
        <dbReference type="EMBL" id="RJY17688.1"/>
    </source>
</evidence>
<name>A0A3A6U112_9GAMM</name>
<keyword evidence="2" id="KW-1185">Reference proteome</keyword>
<proteinExistence type="predicted"/>
<protein>
    <submittedName>
        <fullName evidence="1">Conjugal transfer protein TraD</fullName>
    </submittedName>
</protein>
<evidence type="ECO:0000313" key="2">
    <source>
        <dbReference type="Proteomes" id="UP000273022"/>
    </source>
</evidence>
<accession>A0A3A6U112</accession>
<dbReference type="EMBL" id="QYYH01000037">
    <property type="protein sequence ID" value="RJY17688.1"/>
    <property type="molecule type" value="Genomic_DNA"/>
</dbReference>